<comment type="caution">
    <text evidence="1">The sequence shown here is derived from an EMBL/GenBank/DDBJ whole genome shotgun (WGS) entry which is preliminary data.</text>
</comment>
<reference evidence="1" key="1">
    <citation type="submission" date="2020-09" db="EMBL/GenBank/DDBJ databases">
        <title>A novel bacterium of genus Paenibacillus, isolated from South China Sea.</title>
        <authorList>
            <person name="Huang H."/>
            <person name="Mo K."/>
            <person name="Hu Y."/>
        </authorList>
    </citation>
    <scope>NUCLEOTIDE SEQUENCE</scope>
    <source>
        <strain evidence="1">IB182496</strain>
    </source>
</reference>
<name>A0A927BVD8_9BACL</name>
<dbReference type="RefSeq" id="WP_190918878.1">
    <property type="nucleotide sequence ID" value="NZ_JACXIZ010000024.1"/>
</dbReference>
<dbReference type="EMBL" id="JACXIZ010000024">
    <property type="protein sequence ID" value="MBD2846440.1"/>
    <property type="molecule type" value="Genomic_DNA"/>
</dbReference>
<gene>
    <name evidence="1" type="ORF">IDH44_14660</name>
</gene>
<evidence type="ECO:0000313" key="2">
    <source>
        <dbReference type="Proteomes" id="UP000621560"/>
    </source>
</evidence>
<accession>A0A927BVD8</accession>
<organism evidence="1 2">
    <name type="scientific">Paenibacillus sabuli</name>
    <dbReference type="NCBI Taxonomy" id="2772509"/>
    <lineage>
        <taxon>Bacteria</taxon>
        <taxon>Bacillati</taxon>
        <taxon>Bacillota</taxon>
        <taxon>Bacilli</taxon>
        <taxon>Bacillales</taxon>
        <taxon>Paenibacillaceae</taxon>
        <taxon>Paenibacillus</taxon>
    </lineage>
</organism>
<dbReference type="Proteomes" id="UP000621560">
    <property type="component" value="Unassembled WGS sequence"/>
</dbReference>
<sequence length="144" mass="16453">MKLYGYELEPFMEFLYGLKLMDRQSRMRTRLLRLLGERQHELQQDYADLLGHYADKDADGRILEVETEDGGKGCRLQDPAAFEQAYRELLEEELVIDASAERLAMLESVRDAVLGCGIAFEGAAAVQYDRWAEIVEQLADACDQ</sequence>
<evidence type="ECO:0000313" key="1">
    <source>
        <dbReference type="EMBL" id="MBD2846440.1"/>
    </source>
</evidence>
<keyword evidence="2" id="KW-1185">Reference proteome</keyword>
<dbReference type="AlphaFoldDB" id="A0A927BVD8"/>
<protein>
    <submittedName>
        <fullName evidence="1">DUF1617 family protein</fullName>
    </submittedName>
</protein>
<proteinExistence type="predicted"/>